<organism evidence="2 3">
    <name type="scientific">Dermacoccus nishinomiyaensis</name>
    <dbReference type="NCBI Taxonomy" id="1274"/>
    <lineage>
        <taxon>Bacteria</taxon>
        <taxon>Bacillati</taxon>
        <taxon>Actinomycetota</taxon>
        <taxon>Actinomycetes</taxon>
        <taxon>Micrococcales</taxon>
        <taxon>Dermacoccaceae</taxon>
        <taxon>Dermacoccus</taxon>
    </lineage>
</organism>
<dbReference type="PANTHER" id="PTHR30096:SF9">
    <property type="entry name" value="4-HYDROXYPHENYLACETATE CATABOLISM PROTEIN"/>
    <property type="match status" value="1"/>
</dbReference>
<gene>
    <name evidence="2" type="ORF">HX89_01505</name>
</gene>
<dbReference type="OrthoDB" id="1676816at2"/>
<evidence type="ECO:0000256" key="1">
    <source>
        <dbReference type="ARBA" id="ARBA00023002"/>
    </source>
</evidence>
<evidence type="ECO:0000313" key="2">
    <source>
        <dbReference type="EMBL" id="AIF39875.1"/>
    </source>
</evidence>
<dbReference type="KEGG" id="dni:HX89_01505"/>
<keyword evidence="2" id="KW-0223">Dioxygenase</keyword>
<dbReference type="GO" id="GO:0008687">
    <property type="term" value="F:3,4-dihydroxyphenylacetate 2,3-dioxygenase activity"/>
    <property type="evidence" value="ECO:0007669"/>
    <property type="project" value="InterPro"/>
</dbReference>
<dbReference type="EMBL" id="CP008889">
    <property type="protein sequence ID" value="AIF39875.1"/>
    <property type="molecule type" value="Genomic_DNA"/>
</dbReference>
<dbReference type="Proteomes" id="UP000027986">
    <property type="component" value="Chromosome"/>
</dbReference>
<dbReference type="GeneID" id="41839924"/>
<protein>
    <submittedName>
        <fullName evidence="2">Catechol 1,2-dioxygenase</fullName>
    </submittedName>
</protein>
<dbReference type="AlphaFoldDB" id="A0A075JDZ6"/>
<dbReference type="PANTHER" id="PTHR30096">
    <property type="entry name" value="4,5-DOPA DIOXYGENASE EXTRADIOL-LIKE PROTEIN"/>
    <property type="match status" value="1"/>
</dbReference>
<dbReference type="SUPFAM" id="SSF53213">
    <property type="entry name" value="LigB-like"/>
    <property type="match status" value="1"/>
</dbReference>
<name>A0A075JDZ6_9MICO</name>
<dbReference type="InterPro" id="IPR004183">
    <property type="entry name" value="Xdiol_dOase_suB"/>
</dbReference>
<dbReference type="CDD" id="cd07370">
    <property type="entry name" value="HPCD"/>
    <property type="match status" value="1"/>
</dbReference>
<keyword evidence="1" id="KW-0560">Oxidoreductase</keyword>
<dbReference type="RefSeq" id="WP_038566493.1">
    <property type="nucleotide sequence ID" value="NZ_CAKZHM010000046.1"/>
</dbReference>
<dbReference type="HOGENOM" id="CLU_083901_0_0_11"/>
<dbReference type="GO" id="GO:0008198">
    <property type="term" value="F:ferrous iron binding"/>
    <property type="evidence" value="ECO:0007669"/>
    <property type="project" value="InterPro"/>
</dbReference>
<accession>A0A075JDZ6</accession>
<proteinExistence type="predicted"/>
<sequence>MGEVVGAGLLAHVPTIMLPEDVRRSLNNGEDTTLVAGLQQLRREVFDVLDYDTVVVLDSHWATTVEFVVTAQDRRSGLFTSEELPRGMTRRHYDFPGDPELAHLIASKADEHGTWITAIDDHSLPIFYATTNMWEYLGKGLDDKKWISIGVCQTADTEDNLRLGRALGDAIRESDRKVLLIASGALSHTFWPLRKLRDHEAAGSEHIFSQEACQADLQRMEWFANGDHARVLDTMDEFYRYKPEARFGHYLMMIGALGEGDCTAPSRQYGEYENSVGTGQVHLWFDQPDGGFPAPHRTVIDDDVLRQKAASAAAEAGPQHIPDVPAAG</sequence>
<dbReference type="Pfam" id="PF02900">
    <property type="entry name" value="LigB"/>
    <property type="match status" value="1"/>
</dbReference>
<dbReference type="Gene3D" id="3.40.830.10">
    <property type="entry name" value="LigB-like"/>
    <property type="match status" value="1"/>
</dbReference>
<dbReference type="InterPro" id="IPR011984">
    <property type="entry name" value="HPCD"/>
</dbReference>
<reference evidence="2 3" key="1">
    <citation type="submission" date="2014-07" db="EMBL/GenBank/DDBJ databases">
        <title>Genome Sequencing of Dermacoccus nishinomiyaensis.</title>
        <authorList>
            <person name="Hong K.W."/>
            <person name="Chan K.G."/>
        </authorList>
    </citation>
    <scope>NUCLEOTIDE SEQUENCE [LARGE SCALE GENOMIC DNA]</scope>
    <source>
        <strain evidence="2 3">M25</strain>
    </source>
</reference>
<evidence type="ECO:0000313" key="3">
    <source>
        <dbReference type="Proteomes" id="UP000027986"/>
    </source>
</evidence>
<dbReference type="eggNOG" id="COG3384">
    <property type="taxonomic scope" value="Bacteria"/>
</dbReference>
<keyword evidence="3" id="KW-1185">Reference proteome</keyword>